<evidence type="ECO:0000256" key="6">
    <source>
        <dbReference type="ARBA" id="ARBA00023136"/>
    </source>
</evidence>
<keyword evidence="4 7" id="KW-0812">Transmembrane</keyword>
<dbReference type="InterPro" id="IPR011701">
    <property type="entry name" value="MFS"/>
</dbReference>
<reference evidence="8 9" key="1">
    <citation type="submission" date="2019-03" db="EMBL/GenBank/DDBJ databases">
        <title>Genomic Encyclopedia of Type Strains, Phase IV (KMG-IV): sequencing the most valuable type-strain genomes for metagenomic binning, comparative biology and taxonomic classification.</title>
        <authorList>
            <person name="Goeker M."/>
        </authorList>
    </citation>
    <scope>NUCLEOTIDE SEQUENCE [LARGE SCALE GENOMIC DNA]</scope>
    <source>
        <strain evidence="8 9">DSM 45361</strain>
    </source>
</reference>
<dbReference type="Proteomes" id="UP000295444">
    <property type="component" value="Unassembled WGS sequence"/>
</dbReference>
<dbReference type="GO" id="GO:0022857">
    <property type="term" value="F:transmembrane transporter activity"/>
    <property type="evidence" value="ECO:0007669"/>
    <property type="project" value="InterPro"/>
</dbReference>
<dbReference type="InterPro" id="IPR036259">
    <property type="entry name" value="MFS_trans_sf"/>
</dbReference>
<evidence type="ECO:0000256" key="4">
    <source>
        <dbReference type="ARBA" id="ARBA00022692"/>
    </source>
</evidence>
<feature type="transmembrane region" description="Helical" evidence="7">
    <location>
        <begin position="347"/>
        <end position="367"/>
    </location>
</feature>
<dbReference type="Gene3D" id="1.20.1250.20">
    <property type="entry name" value="MFS general substrate transporter like domains"/>
    <property type="match status" value="1"/>
</dbReference>
<evidence type="ECO:0000256" key="3">
    <source>
        <dbReference type="ARBA" id="ARBA00022475"/>
    </source>
</evidence>
<organism evidence="8 9">
    <name type="scientific">Labedaea rhizosphaerae</name>
    <dbReference type="NCBI Taxonomy" id="598644"/>
    <lineage>
        <taxon>Bacteria</taxon>
        <taxon>Bacillati</taxon>
        <taxon>Actinomycetota</taxon>
        <taxon>Actinomycetes</taxon>
        <taxon>Pseudonocardiales</taxon>
        <taxon>Pseudonocardiaceae</taxon>
        <taxon>Labedaea</taxon>
    </lineage>
</organism>
<dbReference type="SUPFAM" id="SSF103473">
    <property type="entry name" value="MFS general substrate transporter"/>
    <property type="match status" value="1"/>
</dbReference>
<dbReference type="OrthoDB" id="5242249at2"/>
<evidence type="ECO:0000256" key="2">
    <source>
        <dbReference type="ARBA" id="ARBA00022448"/>
    </source>
</evidence>
<feature type="transmembrane region" description="Helical" evidence="7">
    <location>
        <begin position="228"/>
        <end position="250"/>
    </location>
</feature>
<keyword evidence="9" id="KW-1185">Reference proteome</keyword>
<keyword evidence="5 7" id="KW-1133">Transmembrane helix</keyword>
<feature type="transmembrane region" description="Helical" evidence="7">
    <location>
        <begin position="130"/>
        <end position="151"/>
    </location>
</feature>
<name>A0A4R6SGK4_LABRH</name>
<keyword evidence="2" id="KW-0813">Transport</keyword>
<feature type="transmembrane region" description="Helical" evidence="7">
    <location>
        <begin position="67"/>
        <end position="85"/>
    </location>
</feature>
<accession>A0A4R6SGK4</accession>
<dbReference type="EMBL" id="SNXZ01000002">
    <property type="protein sequence ID" value="TDQ00865.1"/>
    <property type="molecule type" value="Genomic_DNA"/>
</dbReference>
<evidence type="ECO:0000256" key="1">
    <source>
        <dbReference type="ARBA" id="ARBA00004651"/>
    </source>
</evidence>
<sequence length="377" mass="38493">MRSWIRVALALFGIGWGANQFAPLLLVYRDRLPDTVVTALFGAYAIGLIPALLLGATYSDRLGRQRVMRPVVVLSLLASAVLLIAGDDVWLLTAGRLLAGIASGAAFGPGTAWVKELSADAGPGAGARRAAIALSAGFGGGPLVAGIFAQWLPAPAVLPYAAHIALMLVVIPLVWRAPETAVRGDRPRAGLRDALRHPVFRRVVAPAAPLVFGTATVSFAVLPGLVPVHGIGIAAGGAIAGLTLGAGVAVQPVARRLHRHRTRVFGLGLAAAGFLLGALTIRLGAPIMLVPTAAVLGAGYGMLLVAGLGQVEALAAPDELAGATAVYYCLAYAGMVAPYVVTALHSVLPPALLLCIAAAIVALIIPVTRQRRAGAEV</sequence>
<proteinExistence type="predicted"/>
<evidence type="ECO:0000256" key="5">
    <source>
        <dbReference type="ARBA" id="ARBA00022989"/>
    </source>
</evidence>
<dbReference type="InterPro" id="IPR050171">
    <property type="entry name" value="MFS_Transporters"/>
</dbReference>
<feature type="transmembrane region" description="Helical" evidence="7">
    <location>
        <begin position="157"/>
        <end position="178"/>
    </location>
</feature>
<dbReference type="Pfam" id="PF07690">
    <property type="entry name" value="MFS_1"/>
    <property type="match status" value="1"/>
</dbReference>
<evidence type="ECO:0000313" key="9">
    <source>
        <dbReference type="Proteomes" id="UP000295444"/>
    </source>
</evidence>
<evidence type="ECO:0000256" key="7">
    <source>
        <dbReference type="SAM" id="Phobius"/>
    </source>
</evidence>
<comment type="caution">
    <text evidence="8">The sequence shown here is derived from an EMBL/GenBank/DDBJ whole genome shotgun (WGS) entry which is preliminary data.</text>
</comment>
<feature type="transmembrane region" description="Helical" evidence="7">
    <location>
        <begin position="36"/>
        <end position="55"/>
    </location>
</feature>
<protein>
    <submittedName>
        <fullName evidence="8">Putative MFS family arabinose efflux permease</fullName>
    </submittedName>
</protein>
<dbReference type="PANTHER" id="PTHR23517:SF13">
    <property type="entry name" value="MAJOR FACILITATOR SUPERFAMILY MFS_1"/>
    <property type="match status" value="1"/>
</dbReference>
<dbReference type="PANTHER" id="PTHR23517">
    <property type="entry name" value="RESISTANCE PROTEIN MDTM, PUTATIVE-RELATED-RELATED"/>
    <property type="match status" value="1"/>
</dbReference>
<feature type="transmembrane region" description="Helical" evidence="7">
    <location>
        <begin position="287"/>
        <end position="308"/>
    </location>
</feature>
<keyword evidence="3" id="KW-1003">Cell membrane</keyword>
<dbReference type="AlphaFoldDB" id="A0A4R6SGK4"/>
<dbReference type="GO" id="GO:0005886">
    <property type="term" value="C:plasma membrane"/>
    <property type="evidence" value="ECO:0007669"/>
    <property type="project" value="UniProtKB-SubCell"/>
</dbReference>
<feature type="transmembrane region" description="Helical" evidence="7">
    <location>
        <begin position="320"/>
        <end position="341"/>
    </location>
</feature>
<gene>
    <name evidence="8" type="ORF">EV186_102731</name>
</gene>
<dbReference type="RefSeq" id="WP_133849521.1">
    <property type="nucleotide sequence ID" value="NZ_SNXZ01000002.1"/>
</dbReference>
<feature type="transmembrane region" description="Helical" evidence="7">
    <location>
        <begin position="97"/>
        <end position="118"/>
    </location>
</feature>
<evidence type="ECO:0000313" key="8">
    <source>
        <dbReference type="EMBL" id="TDQ00865.1"/>
    </source>
</evidence>
<feature type="transmembrane region" description="Helical" evidence="7">
    <location>
        <begin position="262"/>
        <end position="281"/>
    </location>
</feature>
<comment type="subcellular location">
    <subcellularLocation>
        <location evidence="1">Cell membrane</location>
        <topology evidence="1">Multi-pass membrane protein</topology>
    </subcellularLocation>
</comment>
<keyword evidence="6 7" id="KW-0472">Membrane</keyword>
<feature type="transmembrane region" description="Helical" evidence="7">
    <location>
        <begin position="199"/>
        <end position="222"/>
    </location>
</feature>